<dbReference type="Pfam" id="PF07690">
    <property type="entry name" value="MFS_1"/>
    <property type="match status" value="1"/>
</dbReference>
<dbReference type="InterPro" id="IPR020846">
    <property type="entry name" value="MFS_dom"/>
</dbReference>
<gene>
    <name evidence="10" type="ORF">HNQ70_000196</name>
</gene>
<protein>
    <submittedName>
        <fullName evidence="10">EmrB/QacA subfamily drug resistance transporter</fullName>
    </submittedName>
</protein>
<keyword evidence="7 8" id="KW-0472">Membrane</keyword>
<dbReference type="PROSITE" id="PS50850">
    <property type="entry name" value="MFS"/>
    <property type="match status" value="1"/>
</dbReference>
<organism evidence="10 11">
    <name type="scientific">Quisquiliibacterium transsilvanicum</name>
    <dbReference type="NCBI Taxonomy" id="1549638"/>
    <lineage>
        <taxon>Bacteria</taxon>
        <taxon>Pseudomonadati</taxon>
        <taxon>Pseudomonadota</taxon>
        <taxon>Betaproteobacteria</taxon>
        <taxon>Burkholderiales</taxon>
        <taxon>Burkholderiaceae</taxon>
        <taxon>Quisquiliibacterium</taxon>
    </lineage>
</organism>
<dbReference type="RefSeq" id="WP_183963423.1">
    <property type="nucleotide sequence ID" value="NZ_BAABEW010000003.1"/>
</dbReference>
<evidence type="ECO:0000256" key="7">
    <source>
        <dbReference type="ARBA" id="ARBA00023136"/>
    </source>
</evidence>
<dbReference type="InterPro" id="IPR036259">
    <property type="entry name" value="MFS_trans_sf"/>
</dbReference>
<dbReference type="InterPro" id="IPR004638">
    <property type="entry name" value="EmrB-like"/>
</dbReference>
<keyword evidence="11" id="KW-1185">Reference proteome</keyword>
<keyword evidence="3" id="KW-0813">Transport</keyword>
<feature type="transmembrane region" description="Helical" evidence="8">
    <location>
        <begin position="239"/>
        <end position="255"/>
    </location>
</feature>
<dbReference type="Gene3D" id="1.20.1720.10">
    <property type="entry name" value="Multidrug resistance protein D"/>
    <property type="match status" value="1"/>
</dbReference>
<keyword evidence="5 8" id="KW-0812">Transmembrane</keyword>
<feature type="transmembrane region" description="Helical" evidence="8">
    <location>
        <begin position="452"/>
        <end position="470"/>
    </location>
</feature>
<evidence type="ECO:0000256" key="5">
    <source>
        <dbReference type="ARBA" id="ARBA00022692"/>
    </source>
</evidence>
<evidence type="ECO:0000256" key="3">
    <source>
        <dbReference type="ARBA" id="ARBA00022448"/>
    </source>
</evidence>
<keyword evidence="6 8" id="KW-1133">Transmembrane helix</keyword>
<dbReference type="PRINTS" id="PR01036">
    <property type="entry name" value="TCRTETB"/>
</dbReference>
<comment type="caution">
    <text evidence="10">The sequence shown here is derived from an EMBL/GenBank/DDBJ whole genome shotgun (WGS) entry which is preliminary data.</text>
</comment>
<evidence type="ECO:0000256" key="4">
    <source>
        <dbReference type="ARBA" id="ARBA00022475"/>
    </source>
</evidence>
<dbReference type="Proteomes" id="UP000532440">
    <property type="component" value="Unassembled WGS sequence"/>
</dbReference>
<feature type="transmembrane region" description="Helical" evidence="8">
    <location>
        <begin position="147"/>
        <end position="168"/>
    </location>
</feature>
<evidence type="ECO:0000256" key="8">
    <source>
        <dbReference type="SAM" id="Phobius"/>
    </source>
</evidence>
<evidence type="ECO:0000256" key="2">
    <source>
        <dbReference type="ARBA" id="ARBA00008537"/>
    </source>
</evidence>
<feature type="transmembrane region" description="Helical" evidence="8">
    <location>
        <begin position="20"/>
        <end position="40"/>
    </location>
</feature>
<accession>A0A7W8HDT6</accession>
<dbReference type="EMBL" id="JACHGB010000001">
    <property type="protein sequence ID" value="MBB5270212.1"/>
    <property type="molecule type" value="Genomic_DNA"/>
</dbReference>
<sequence length="476" mass="50316">MADGSSLEALSARHGPRFKWLVLFTLMIGTMASILASTIVNVAIPDLSRQFGLRQSEVQWVASGFMVAVTVSMLLTPWLLQRFGLRRTYSGALIALSVGAVLGGLAQHYWLVISMRVVEGLAAGVLQPIPAVMIMRTFAENQRGRAMGIYGFGVVFAPAIGPSVGGVLVEAFGWRSIFFVMLPFAAAGLALARRFLPRTLTSGERTPVDWIGLLLIATATLCLLNGLTQLRGGDAGLGWRLLAVAVLALAGFLLVERRSAAPLMQLRLFRSPSFAAGALVSLIYGMGIFGSTYLIPVWLQTALGYGPARAGLVMLPAGLVMAFALMLTGRLADRLPKHWMVAGGLATLSFSFLLLATVGLGTPYLLLVAWVVVGRIGMSFILPSLSLGALRGLGSDLIAQGSSTMGYTRQLGGAIGVSLSAIALDWRLAAHGQAFSGEAGDPLARIAAFDETFLGLAVVCAVAAAVGWRMRPRGER</sequence>
<feature type="transmembrane region" description="Helical" evidence="8">
    <location>
        <begin position="308"/>
        <end position="327"/>
    </location>
</feature>
<dbReference type="InterPro" id="IPR011701">
    <property type="entry name" value="MFS"/>
</dbReference>
<feature type="transmembrane region" description="Helical" evidence="8">
    <location>
        <begin position="339"/>
        <end position="358"/>
    </location>
</feature>
<comment type="subcellular location">
    <subcellularLocation>
        <location evidence="1">Cell membrane</location>
        <topology evidence="1">Multi-pass membrane protein</topology>
    </subcellularLocation>
</comment>
<name>A0A7W8HDT6_9BURK</name>
<evidence type="ECO:0000313" key="11">
    <source>
        <dbReference type="Proteomes" id="UP000532440"/>
    </source>
</evidence>
<feature type="transmembrane region" description="Helical" evidence="8">
    <location>
        <begin position="92"/>
        <end position="111"/>
    </location>
</feature>
<dbReference type="SUPFAM" id="SSF103473">
    <property type="entry name" value="MFS general substrate transporter"/>
    <property type="match status" value="1"/>
</dbReference>
<keyword evidence="4" id="KW-1003">Cell membrane</keyword>
<dbReference type="Gene3D" id="1.20.1250.20">
    <property type="entry name" value="MFS general substrate transporter like domains"/>
    <property type="match status" value="1"/>
</dbReference>
<evidence type="ECO:0000313" key="10">
    <source>
        <dbReference type="EMBL" id="MBB5270212.1"/>
    </source>
</evidence>
<feature type="transmembrane region" description="Helical" evidence="8">
    <location>
        <begin position="364"/>
        <end position="390"/>
    </location>
</feature>
<feature type="transmembrane region" description="Helical" evidence="8">
    <location>
        <begin position="60"/>
        <end position="80"/>
    </location>
</feature>
<reference evidence="10 11" key="1">
    <citation type="submission" date="2020-08" db="EMBL/GenBank/DDBJ databases">
        <title>Genomic Encyclopedia of Type Strains, Phase IV (KMG-IV): sequencing the most valuable type-strain genomes for metagenomic binning, comparative biology and taxonomic classification.</title>
        <authorList>
            <person name="Goeker M."/>
        </authorList>
    </citation>
    <scope>NUCLEOTIDE SEQUENCE [LARGE SCALE GENOMIC DNA]</scope>
    <source>
        <strain evidence="10 11">DSM 29781</strain>
    </source>
</reference>
<feature type="transmembrane region" description="Helical" evidence="8">
    <location>
        <begin position="117"/>
        <end position="135"/>
    </location>
</feature>
<dbReference type="GO" id="GO:0022857">
    <property type="term" value="F:transmembrane transporter activity"/>
    <property type="evidence" value="ECO:0007669"/>
    <property type="project" value="InterPro"/>
</dbReference>
<feature type="transmembrane region" description="Helical" evidence="8">
    <location>
        <begin position="276"/>
        <end position="296"/>
    </location>
</feature>
<feature type="transmembrane region" description="Helical" evidence="8">
    <location>
        <begin position="411"/>
        <end position="432"/>
    </location>
</feature>
<feature type="domain" description="Major facilitator superfamily (MFS) profile" evidence="9">
    <location>
        <begin position="22"/>
        <end position="475"/>
    </location>
</feature>
<comment type="similarity">
    <text evidence="2">Belongs to the major facilitator superfamily. EmrB family.</text>
</comment>
<dbReference type="AlphaFoldDB" id="A0A7W8HDT6"/>
<dbReference type="PANTHER" id="PTHR42718:SF9">
    <property type="entry name" value="MAJOR FACILITATOR SUPERFAMILY MULTIDRUG TRANSPORTER MFSC"/>
    <property type="match status" value="1"/>
</dbReference>
<evidence type="ECO:0000256" key="6">
    <source>
        <dbReference type="ARBA" id="ARBA00022989"/>
    </source>
</evidence>
<dbReference type="PANTHER" id="PTHR42718">
    <property type="entry name" value="MAJOR FACILITATOR SUPERFAMILY MULTIDRUG TRANSPORTER MFSC"/>
    <property type="match status" value="1"/>
</dbReference>
<proteinExistence type="inferred from homology"/>
<dbReference type="GO" id="GO:0005886">
    <property type="term" value="C:plasma membrane"/>
    <property type="evidence" value="ECO:0007669"/>
    <property type="project" value="UniProtKB-SubCell"/>
</dbReference>
<evidence type="ECO:0000256" key="1">
    <source>
        <dbReference type="ARBA" id="ARBA00004651"/>
    </source>
</evidence>
<evidence type="ECO:0000259" key="9">
    <source>
        <dbReference type="PROSITE" id="PS50850"/>
    </source>
</evidence>
<dbReference type="NCBIfam" id="TIGR00711">
    <property type="entry name" value="efflux_EmrB"/>
    <property type="match status" value="1"/>
</dbReference>
<feature type="transmembrane region" description="Helical" evidence="8">
    <location>
        <begin position="174"/>
        <end position="196"/>
    </location>
</feature>
<feature type="transmembrane region" description="Helical" evidence="8">
    <location>
        <begin position="208"/>
        <end position="227"/>
    </location>
</feature>